<reference evidence="2 3" key="1">
    <citation type="journal article" date="2019" name="Int. J. Syst. Evol. Microbiol.">
        <title>The Global Catalogue of Microorganisms (GCM) 10K type strain sequencing project: providing services to taxonomists for standard genome sequencing and annotation.</title>
        <authorList>
            <consortium name="The Broad Institute Genomics Platform"/>
            <consortium name="The Broad Institute Genome Sequencing Center for Infectious Disease"/>
            <person name="Wu L."/>
            <person name="Ma J."/>
        </authorList>
    </citation>
    <scope>NUCLEOTIDE SEQUENCE [LARGE SCALE GENOMIC DNA]</scope>
    <source>
        <strain evidence="2 3">JCM 10671</strain>
    </source>
</reference>
<gene>
    <name evidence="2" type="ORF">GCM10009547_09090</name>
</gene>
<proteinExistence type="predicted"/>
<dbReference type="RefSeq" id="WP_344602068.1">
    <property type="nucleotide sequence ID" value="NZ_BAAAHE010000007.1"/>
</dbReference>
<dbReference type="Proteomes" id="UP001500957">
    <property type="component" value="Unassembled WGS sequence"/>
</dbReference>
<protein>
    <submittedName>
        <fullName evidence="2">Uncharacterized protein</fullName>
    </submittedName>
</protein>
<evidence type="ECO:0000256" key="1">
    <source>
        <dbReference type="SAM" id="MobiDB-lite"/>
    </source>
</evidence>
<feature type="region of interest" description="Disordered" evidence="1">
    <location>
        <begin position="63"/>
        <end position="106"/>
    </location>
</feature>
<comment type="caution">
    <text evidence="2">The sequence shown here is derived from an EMBL/GenBank/DDBJ whole genome shotgun (WGS) entry which is preliminary data.</text>
</comment>
<evidence type="ECO:0000313" key="2">
    <source>
        <dbReference type="EMBL" id="GAA0609210.1"/>
    </source>
</evidence>
<dbReference type="EMBL" id="BAAAHE010000007">
    <property type="protein sequence ID" value="GAA0609210.1"/>
    <property type="molecule type" value="Genomic_DNA"/>
</dbReference>
<organism evidence="2 3">
    <name type="scientific">Sporichthya brevicatena</name>
    <dbReference type="NCBI Taxonomy" id="171442"/>
    <lineage>
        <taxon>Bacteria</taxon>
        <taxon>Bacillati</taxon>
        <taxon>Actinomycetota</taxon>
        <taxon>Actinomycetes</taxon>
        <taxon>Sporichthyales</taxon>
        <taxon>Sporichthyaceae</taxon>
        <taxon>Sporichthya</taxon>
    </lineage>
</organism>
<name>A0ABN1GDG7_9ACTN</name>
<sequence>MFGFPLSHERLAHDISSLEHALGAETPLRNLSMTRRAHRFLNRYGRGARVQLPAEFVRPGAAPQRGRLSLTQRQATPSWSVGRFRDRSPAPVTIHPGPPTPAPAGESDKLVSLAWRARVGETEGQIVVPAEFGIAFAAHLTVRP</sequence>
<keyword evidence="3" id="KW-1185">Reference proteome</keyword>
<feature type="compositionally biased region" description="Polar residues" evidence="1">
    <location>
        <begin position="69"/>
        <end position="79"/>
    </location>
</feature>
<evidence type="ECO:0000313" key="3">
    <source>
        <dbReference type="Proteomes" id="UP001500957"/>
    </source>
</evidence>
<accession>A0ABN1GDG7</accession>